<dbReference type="EMBL" id="JACSGT010000002">
    <property type="protein sequence ID" value="MCF2220695.1"/>
    <property type="molecule type" value="Genomic_DNA"/>
</dbReference>
<sequence>MLTEQKIIQIAQNHIDKSSEKSGIKLSLFKEATIKKNYGMIFLCKQRIL</sequence>
<comment type="caution">
    <text evidence="1">The sequence shown here is derived from an EMBL/GenBank/DDBJ whole genome shotgun (WGS) entry which is preliminary data.</text>
</comment>
<reference evidence="1" key="1">
    <citation type="submission" date="2021-08" db="EMBL/GenBank/DDBJ databases">
        <title>Complete genome sequence of Chryseobacterium sp strain PS-8.</title>
        <authorList>
            <person name="Das S.K."/>
        </authorList>
    </citation>
    <scope>NUCLEOTIDE SEQUENCE</scope>
    <source>
        <strain evidence="1">PS-8</strain>
    </source>
</reference>
<keyword evidence="2" id="KW-1185">Reference proteome</keyword>
<name>A0ABS9C8T5_9FLAO</name>
<accession>A0ABS9C8T5</accession>
<evidence type="ECO:0000313" key="1">
    <source>
        <dbReference type="EMBL" id="MCF2220695.1"/>
    </source>
</evidence>
<gene>
    <name evidence="1" type="ORF">H9Q08_15520</name>
</gene>
<proteinExistence type="predicted"/>
<organism evidence="1 2">
    <name type="scientific">Chryseobacterium indicum</name>
    <dbReference type="NCBI Taxonomy" id="2766954"/>
    <lineage>
        <taxon>Bacteria</taxon>
        <taxon>Pseudomonadati</taxon>
        <taxon>Bacteroidota</taxon>
        <taxon>Flavobacteriia</taxon>
        <taxon>Flavobacteriales</taxon>
        <taxon>Weeksellaceae</taxon>
        <taxon>Chryseobacterium group</taxon>
        <taxon>Chryseobacterium</taxon>
    </lineage>
</organism>
<dbReference type="Proteomes" id="UP001430374">
    <property type="component" value="Unassembled WGS sequence"/>
</dbReference>
<dbReference type="RefSeq" id="WP_235132108.1">
    <property type="nucleotide sequence ID" value="NZ_JACSGT010000002.1"/>
</dbReference>
<evidence type="ECO:0000313" key="2">
    <source>
        <dbReference type="Proteomes" id="UP001430374"/>
    </source>
</evidence>
<protein>
    <submittedName>
        <fullName evidence="1">Uncharacterized protein</fullName>
    </submittedName>
</protein>